<evidence type="ECO:0000313" key="1">
    <source>
        <dbReference type="EMBL" id="GFF18946.1"/>
    </source>
</evidence>
<dbReference type="OrthoDB" id="3527261at2759"/>
<dbReference type="EMBL" id="BLJY01000009">
    <property type="protein sequence ID" value="GFF18946.1"/>
    <property type="molecule type" value="Genomic_DNA"/>
</dbReference>
<name>A0A5M3Z822_ASPTE</name>
<evidence type="ECO:0000313" key="2">
    <source>
        <dbReference type="Proteomes" id="UP000452235"/>
    </source>
</evidence>
<dbReference type="Proteomes" id="UP000452235">
    <property type="component" value="Unassembled WGS sequence"/>
</dbReference>
<reference evidence="1 2" key="1">
    <citation type="submission" date="2020-01" db="EMBL/GenBank/DDBJ databases">
        <title>Aspergillus terreus IFO 6365 whole genome shotgun sequence.</title>
        <authorList>
            <person name="Kanamasa S."/>
            <person name="Takahashi H."/>
        </authorList>
    </citation>
    <scope>NUCLEOTIDE SEQUENCE [LARGE SCALE GENOMIC DNA]</scope>
    <source>
        <strain evidence="1 2">IFO 6365</strain>
    </source>
</reference>
<gene>
    <name evidence="1" type="ORF">ATEIFO6365_0009030900</name>
</gene>
<keyword evidence="2" id="KW-1185">Reference proteome</keyword>
<accession>A0A5M3Z822</accession>
<comment type="caution">
    <text evidence="1">The sequence shown here is derived from an EMBL/GenBank/DDBJ whole genome shotgun (WGS) entry which is preliminary data.</text>
</comment>
<sequence>MGVFDSPVSTFEALLGRHAWIAEVAGILPLSALIEFIDIPEKLHIFQLTGAVPLWSWPITPSGSRLLLSDQYPEQECYFDRYGKSMALLAVDGQFGEHYTVHNPETVRQCLATQTQHIISNPHEDMSAFDPRIRNLEFVHVVRLGEKESHPSDRTWLCDLFTRSGASTSLRYLVVSTFGWGILFGMIVMSAILRSYLSLAFLATVLGTGLVTFSLHGRQPRRLLAPYHSSYNRLVLVTEHVYSANWTAFYGESTIVSALLQRPLEHGGPRPSQFVARCLFMVLRILILGQWALVIGAAALKSWDAYFTTFWITFCILSHAYLIPPRIILKSWMRYSAGIQIKRFTTRISSERALLNTIIALNPGTFSLLKENCEDRTKFNRDGIKWLDSILAPSFNRSRWEEATREAMNAAAERYPDDETLVMQMRQDKDGHSLGSAWNSTYPTGLKNYWKPYILEGIYMAAKLRFEAKASGRKLPMNI</sequence>
<dbReference type="AlphaFoldDB" id="A0A5M3Z822"/>
<protein>
    <submittedName>
        <fullName evidence="1">Peptidase family m3</fullName>
    </submittedName>
</protein>
<proteinExistence type="predicted"/>
<organism evidence="1 2">
    <name type="scientific">Aspergillus terreus</name>
    <dbReference type="NCBI Taxonomy" id="33178"/>
    <lineage>
        <taxon>Eukaryota</taxon>
        <taxon>Fungi</taxon>
        <taxon>Dikarya</taxon>
        <taxon>Ascomycota</taxon>
        <taxon>Pezizomycotina</taxon>
        <taxon>Eurotiomycetes</taxon>
        <taxon>Eurotiomycetidae</taxon>
        <taxon>Eurotiales</taxon>
        <taxon>Aspergillaceae</taxon>
        <taxon>Aspergillus</taxon>
        <taxon>Aspergillus subgen. Circumdati</taxon>
    </lineage>
</organism>